<protein>
    <submittedName>
        <fullName evidence="2">Uncharacterized protein</fullName>
    </submittedName>
</protein>
<evidence type="ECO:0000313" key="2">
    <source>
        <dbReference type="EMBL" id="RRR55126.1"/>
    </source>
</evidence>
<dbReference type="OrthoDB" id="2236182at2"/>
<gene>
    <name evidence="2" type="ORF">EI998_01145</name>
</gene>
<name>A0A3R8XU96_STRSU</name>
<reference evidence="2 3" key="1">
    <citation type="submission" date="2018-11" db="EMBL/GenBank/DDBJ databases">
        <authorList>
            <person name="Stevens M.J."/>
            <person name="Cernela N."/>
            <person name="Spoerry Serrano N."/>
            <person name="Schmitt S."/>
            <person name="Schrenzel J."/>
            <person name="Stephan R."/>
        </authorList>
    </citation>
    <scope>NUCLEOTIDE SEQUENCE [LARGE SCALE GENOMIC DNA]</scope>
    <source>
        <strain evidence="2 3">PP422</strain>
    </source>
</reference>
<feature type="transmembrane region" description="Helical" evidence="1">
    <location>
        <begin position="89"/>
        <end position="110"/>
    </location>
</feature>
<keyword evidence="1" id="KW-0812">Transmembrane</keyword>
<dbReference type="RefSeq" id="WP_105123281.1">
    <property type="nucleotide sequence ID" value="NZ_CP102145.1"/>
</dbReference>
<keyword evidence="1" id="KW-0472">Membrane</keyword>
<organism evidence="2 3">
    <name type="scientific">Streptococcus suis</name>
    <dbReference type="NCBI Taxonomy" id="1307"/>
    <lineage>
        <taxon>Bacteria</taxon>
        <taxon>Bacillati</taxon>
        <taxon>Bacillota</taxon>
        <taxon>Bacilli</taxon>
        <taxon>Lactobacillales</taxon>
        <taxon>Streptococcaceae</taxon>
        <taxon>Streptococcus</taxon>
    </lineage>
</organism>
<dbReference type="EMBL" id="RSDO01000002">
    <property type="protein sequence ID" value="RRR55126.1"/>
    <property type="molecule type" value="Genomic_DNA"/>
</dbReference>
<reference evidence="2 3" key="2">
    <citation type="submission" date="2018-12" db="EMBL/GenBank/DDBJ databases">
        <title>Whole-genome sequences of fifteen clinical Streptococcus suis strains isolated from pigs between 2006 and 2018.</title>
        <authorList>
            <person name="Stevens M.J.A."/>
            <person name="Cernela N."/>
            <person name="Spoerry Serrano N."/>
            <person name="Schmitt S."/>
            <person name="Schrenzel J."/>
            <person name="Stephan R."/>
        </authorList>
    </citation>
    <scope>NUCLEOTIDE SEQUENCE [LARGE SCALE GENOMIC DNA]</scope>
    <source>
        <strain evidence="2 3">PP422</strain>
    </source>
</reference>
<dbReference type="Proteomes" id="UP000274117">
    <property type="component" value="Unassembled WGS sequence"/>
</dbReference>
<accession>A0A3R8XU96</accession>
<evidence type="ECO:0000256" key="1">
    <source>
        <dbReference type="SAM" id="Phobius"/>
    </source>
</evidence>
<feature type="transmembrane region" description="Helical" evidence="1">
    <location>
        <begin position="6"/>
        <end position="25"/>
    </location>
</feature>
<comment type="caution">
    <text evidence="2">The sequence shown here is derived from an EMBL/GenBank/DDBJ whole genome shotgun (WGS) entry which is preliminary data.</text>
</comment>
<dbReference type="AlphaFoldDB" id="A0A3R8XU96"/>
<keyword evidence="1" id="KW-1133">Transmembrane helix</keyword>
<proteinExistence type="predicted"/>
<feature type="transmembrane region" description="Helical" evidence="1">
    <location>
        <begin position="58"/>
        <end position="77"/>
    </location>
</feature>
<sequence length="111" mass="12733">MKTLIIGYMALYLLVTLVSALYSFLKTKKMNLLRLSLTFLAMLVLAVTLYFYSQSYHAFQMIGFALGFTFISTLFLFNGTKEGTNFIAAMLLSVGRFVLHIQFLVLLYLFR</sequence>
<evidence type="ECO:0000313" key="3">
    <source>
        <dbReference type="Proteomes" id="UP000274117"/>
    </source>
</evidence>
<feature type="transmembrane region" description="Helical" evidence="1">
    <location>
        <begin position="32"/>
        <end position="52"/>
    </location>
</feature>